<reference evidence="2" key="1">
    <citation type="submission" date="2022-11" db="UniProtKB">
        <authorList>
            <consortium name="WormBaseParasite"/>
        </authorList>
    </citation>
    <scope>IDENTIFICATION</scope>
</reference>
<dbReference type="Proteomes" id="UP000887565">
    <property type="component" value="Unplaced"/>
</dbReference>
<protein>
    <submittedName>
        <fullName evidence="2">Uncharacterized protein</fullName>
    </submittedName>
</protein>
<dbReference type="WBParaSite" id="nRc.2.0.1.t36908-RA">
    <property type="protein sequence ID" value="nRc.2.0.1.t36908-RA"/>
    <property type="gene ID" value="nRc.2.0.1.g36908"/>
</dbReference>
<accession>A0A915KDN6</accession>
<keyword evidence="1" id="KW-1185">Reference proteome</keyword>
<sequence length="105" mass="11719">MDIQFSVKKRLCLDSRIQSSTTPLVSACYASTANAIIFINDSGEYYISDVYLENSLGPRPCGIVFYSFGNCKTDLAHSLQCSKTDLSNSQIFKFDVILLTMKQVE</sequence>
<evidence type="ECO:0000313" key="2">
    <source>
        <dbReference type="WBParaSite" id="nRc.2.0.1.t36908-RA"/>
    </source>
</evidence>
<organism evidence="1 2">
    <name type="scientific">Romanomermis culicivorax</name>
    <name type="common">Nematode worm</name>
    <dbReference type="NCBI Taxonomy" id="13658"/>
    <lineage>
        <taxon>Eukaryota</taxon>
        <taxon>Metazoa</taxon>
        <taxon>Ecdysozoa</taxon>
        <taxon>Nematoda</taxon>
        <taxon>Enoplea</taxon>
        <taxon>Dorylaimia</taxon>
        <taxon>Mermithida</taxon>
        <taxon>Mermithoidea</taxon>
        <taxon>Mermithidae</taxon>
        <taxon>Romanomermis</taxon>
    </lineage>
</organism>
<dbReference type="AlphaFoldDB" id="A0A915KDN6"/>
<evidence type="ECO:0000313" key="1">
    <source>
        <dbReference type="Proteomes" id="UP000887565"/>
    </source>
</evidence>
<name>A0A915KDN6_ROMCU</name>
<proteinExistence type="predicted"/>